<feature type="compositionally biased region" description="Low complexity" evidence="1">
    <location>
        <begin position="144"/>
        <end position="154"/>
    </location>
</feature>
<dbReference type="Proteomes" id="UP001596025">
    <property type="component" value="Unassembled WGS sequence"/>
</dbReference>
<feature type="region of interest" description="Disordered" evidence="1">
    <location>
        <begin position="109"/>
        <end position="184"/>
    </location>
</feature>
<dbReference type="EMBL" id="JBHSGR010000021">
    <property type="protein sequence ID" value="MFC4695220.1"/>
    <property type="molecule type" value="Genomic_DNA"/>
</dbReference>
<comment type="caution">
    <text evidence="4">The sequence shown here is derived from an EMBL/GenBank/DDBJ whole genome shotgun (WGS) entry which is preliminary data.</text>
</comment>
<evidence type="ECO:0000313" key="4">
    <source>
        <dbReference type="EMBL" id="MFC4695220.1"/>
    </source>
</evidence>
<dbReference type="Gene3D" id="3.90.50.10">
    <property type="entry name" value="Photosynthetic Reaction Center, subunit H, domain 2"/>
    <property type="match status" value="1"/>
</dbReference>
<dbReference type="Pfam" id="PF05239">
    <property type="entry name" value="PRC"/>
    <property type="match status" value="1"/>
</dbReference>
<protein>
    <submittedName>
        <fullName evidence="4">PRC and DUF2382 domain-containing protein</fullName>
    </submittedName>
</protein>
<feature type="domain" description="DUF2382" evidence="3">
    <location>
        <begin position="185"/>
        <end position="297"/>
    </location>
</feature>
<keyword evidence="5" id="KW-1185">Reference proteome</keyword>
<dbReference type="InterPro" id="IPR052967">
    <property type="entry name" value="Stress_Response_Assoc"/>
</dbReference>
<dbReference type="PANTHER" id="PTHR38463:SF1">
    <property type="entry name" value="STRESS RESPONSE PROTEIN YSNF"/>
    <property type="match status" value="1"/>
</dbReference>
<feature type="compositionally biased region" description="Basic and acidic residues" evidence="1">
    <location>
        <begin position="317"/>
        <end position="340"/>
    </location>
</feature>
<evidence type="ECO:0000259" key="3">
    <source>
        <dbReference type="Pfam" id="PF09557"/>
    </source>
</evidence>
<feature type="compositionally biased region" description="Low complexity" evidence="1">
    <location>
        <begin position="109"/>
        <end position="131"/>
    </location>
</feature>
<dbReference type="InterPro" id="IPR011033">
    <property type="entry name" value="PRC_barrel-like_sf"/>
</dbReference>
<reference evidence="5" key="1">
    <citation type="journal article" date="2019" name="Int. J. Syst. Evol. Microbiol.">
        <title>The Global Catalogue of Microorganisms (GCM) 10K type strain sequencing project: providing services to taxonomists for standard genome sequencing and annotation.</title>
        <authorList>
            <consortium name="The Broad Institute Genomics Platform"/>
            <consortium name="The Broad Institute Genome Sequencing Center for Infectious Disease"/>
            <person name="Wu L."/>
            <person name="Ma J."/>
        </authorList>
    </citation>
    <scope>NUCLEOTIDE SEQUENCE [LARGE SCALE GENOMIC DNA]</scope>
    <source>
        <strain evidence="5">CCUG 62763</strain>
    </source>
</reference>
<organism evidence="4 5">
    <name type="scientific">Geodermatophilus arenarius</name>
    <dbReference type="NCBI Taxonomy" id="1137990"/>
    <lineage>
        <taxon>Bacteria</taxon>
        <taxon>Bacillati</taxon>
        <taxon>Actinomycetota</taxon>
        <taxon>Actinomycetes</taxon>
        <taxon>Geodermatophilales</taxon>
        <taxon>Geodermatophilaceae</taxon>
        <taxon>Geodermatophilus</taxon>
    </lineage>
</organism>
<dbReference type="NCBIfam" id="TIGR02271">
    <property type="entry name" value="YsnF/AvaK domain"/>
    <property type="match status" value="1"/>
</dbReference>
<evidence type="ECO:0000259" key="2">
    <source>
        <dbReference type="Pfam" id="PF05239"/>
    </source>
</evidence>
<dbReference type="PANTHER" id="PTHR38463">
    <property type="entry name" value="STRESS RESPONSE PROTEIN YSNF"/>
    <property type="match status" value="1"/>
</dbReference>
<evidence type="ECO:0000256" key="1">
    <source>
        <dbReference type="SAM" id="MobiDB-lite"/>
    </source>
</evidence>
<sequence>MISTDTISRVIGQDVYDEAGEKIGSASEVYLDDETGQPEWATVRTGLFGTKESFVPLRDADLTNDGLRVRVSKAQVKDAPKIDTDGHLSPQEEQELYRYYGLGFGSGTQTTTQTTAQTTSQTTTDVGTAGTYSLDQDRSQQDLTTAGTGTVGMATDRDRDGVRDDLETRGTVGHDVSGPTTDNAMTRSEEHLNVGTQRVEAGRARLRKYVVTENVSQTVPVSHEEVRVEREPITDANIGNAMDGPAISEEEHEVVLHAERPVVSKEATPVERVRLDTQTVTEQETVSDQVRREEIEVDGGTTGVAGTTTGTTTGTTGDDRGLVQKAKDALDRDNDGKIGR</sequence>
<dbReference type="RefSeq" id="WP_387991700.1">
    <property type="nucleotide sequence ID" value="NZ_JBHSGR010000021.1"/>
</dbReference>
<dbReference type="InterPro" id="IPR027275">
    <property type="entry name" value="PRC-brl_dom"/>
</dbReference>
<feature type="compositionally biased region" description="Basic and acidic residues" evidence="1">
    <location>
        <begin position="155"/>
        <end position="168"/>
    </location>
</feature>
<accession>A0ABV9LQ17</accession>
<dbReference type="InterPro" id="IPR019060">
    <property type="entry name" value="DUF2382"/>
</dbReference>
<dbReference type="InterPro" id="IPR014747">
    <property type="entry name" value="Bac_photo_RC_H_C"/>
</dbReference>
<gene>
    <name evidence="4" type="ORF">ACFO3M_17605</name>
</gene>
<feature type="region of interest" description="Disordered" evidence="1">
    <location>
        <begin position="281"/>
        <end position="340"/>
    </location>
</feature>
<feature type="compositionally biased region" description="Low complexity" evidence="1">
    <location>
        <begin position="304"/>
        <end position="316"/>
    </location>
</feature>
<feature type="domain" description="PRC-barrel" evidence="2">
    <location>
        <begin position="7"/>
        <end position="75"/>
    </location>
</feature>
<evidence type="ECO:0000313" key="5">
    <source>
        <dbReference type="Proteomes" id="UP001596025"/>
    </source>
</evidence>
<dbReference type="SUPFAM" id="SSF50346">
    <property type="entry name" value="PRC-barrel domain"/>
    <property type="match status" value="1"/>
</dbReference>
<name>A0ABV9LQ17_9ACTN</name>
<proteinExistence type="predicted"/>
<dbReference type="Pfam" id="PF09557">
    <property type="entry name" value="DUF2382"/>
    <property type="match status" value="1"/>
</dbReference>